<evidence type="ECO:0000313" key="2">
    <source>
        <dbReference type="Proteomes" id="UP000054321"/>
    </source>
</evidence>
<proteinExistence type="predicted"/>
<dbReference type="InterPro" id="IPR052895">
    <property type="entry name" value="HetReg/Transcr_Mod"/>
</dbReference>
<gene>
    <name evidence="1" type="ORF">OIDMADRAFT_20479</name>
</gene>
<evidence type="ECO:0008006" key="3">
    <source>
        <dbReference type="Google" id="ProtNLM"/>
    </source>
</evidence>
<organism evidence="1 2">
    <name type="scientific">Oidiodendron maius (strain Zn)</name>
    <dbReference type="NCBI Taxonomy" id="913774"/>
    <lineage>
        <taxon>Eukaryota</taxon>
        <taxon>Fungi</taxon>
        <taxon>Dikarya</taxon>
        <taxon>Ascomycota</taxon>
        <taxon>Pezizomycotina</taxon>
        <taxon>Leotiomycetes</taxon>
        <taxon>Leotiomycetes incertae sedis</taxon>
        <taxon>Myxotrichaceae</taxon>
        <taxon>Oidiodendron</taxon>
    </lineage>
</organism>
<dbReference type="OrthoDB" id="2157530at2759"/>
<reference evidence="1 2" key="1">
    <citation type="submission" date="2014-04" db="EMBL/GenBank/DDBJ databases">
        <authorList>
            <consortium name="DOE Joint Genome Institute"/>
            <person name="Kuo A."/>
            <person name="Martino E."/>
            <person name="Perotto S."/>
            <person name="Kohler A."/>
            <person name="Nagy L.G."/>
            <person name="Floudas D."/>
            <person name="Copeland A."/>
            <person name="Barry K.W."/>
            <person name="Cichocki N."/>
            <person name="Veneault-Fourrey C."/>
            <person name="LaButti K."/>
            <person name="Lindquist E.A."/>
            <person name="Lipzen A."/>
            <person name="Lundell T."/>
            <person name="Morin E."/>
            <person name="Murat C."/>
            <person name="Sun H."/>
            <person name="Tunlid A."/>
            <person name="Henrissat B."/>
            <person name="Grigoriev I.V."/>
            <person name="Hibbett D.S."/>
            <person name="Martin F."/>
            <person name="Nordberg H.P."/>
            <person name="Cantor M.N."/>
            <person name="Hua S.X."/>
        </authorList>
    </citation>
    <scope>NUCLEOTIDE SEQUENCE [LARGE SCALE GENOMIC DNA]</scope>
    <source>
        <strain evidence="1 2">Zn</strain>
    </source>
</reference>
<dbReference type="InParanoid" id="A0A0C3CEA6"/>
<dbReference type="Pfam" id="PF26639">
    <property type="entry name" value="Het-6_barrel"/>
    <property type="match status" value="1"/>
</dbReference>
<keyword evidence="2" id="KW-1185">Reference proteome</keyword>
<reference evidence="2" key="2">
    <citation type="submission" date="2015-01" db="EMBL/GenBank/DDBJ databases">
        <title>Evolutionary Origins and Diversification of the Mycorrhizal Mutualists.</title>
        <authorList>
            <consortium name="DOE Joint Genome Institute"/>
            <consortium name="Mycorrhizal Genomics Consortium"/>
            <person name="Kohler A."/>
            <person name="Kuo A."/>
            <person name="Nagy L.G."/>
            <person name="Floudas D."/>
            <person name="Copeland A."/>
            <person name="Barry K.W."/>
            <person name="Cichocki N."/>
            <person name="Veneault-Fourrey C."/>
            <person name="LaButti K."/>
            <person name="Lindquist E.A."/>
            <person name="Lipzen A."/>
            <person name="Lundell T."/>
            <person name="Morin E."/>
            <person name="Murat C."/>
            <person name="Riley R."/>
            <person name="Ohm R."/>
            <person name="Sun H."/>
            <person name="Tunlid A."/>
            <person name="Henrissat B."/>
            <person name="Grigoriev I.V."/>
            <person name="Hibbett D.S."/>
            <person name="Martin F."/>
        </authorList>
    </citation>
    <scope>NUCLEOTIDE SEQUENCE [LARGE SCALE GENOMIC DNA]</scope>
    <source>
        <strain evidence="2">Zn</strain>
    </source>
</reference>
<protein>
    <recommendedName>
        <fullName evidence="3">Heterokaryon incompatibility domain-containing protein</fullName>
    </recommendedName>
</protein>
<dbReference type="HOGENOM" id="CLU_1810783_0_0_1"/>
<dbReference type="PANTHER" id="PTHR24148">
    <property type="entry name" value="ANKYRIN REPEAT DOMAIN-CONTAINING PROTEIN 39 HOMOLOG-RELATED"/>
    <property type="match status" value="1"/>
</dbReference>
<evidence type="ECO:0000313" key="1">
    <source>
        <dbReference type="EMBL" id="KIM97243.1"/>
    </source>
</evidence>
<feature type="non-terminal residue" evidence="1">
    <location>
        <position position="143"/>
    </location>
</feature>
<sequence>MAMSSGTIYKSVDEKLLAFKSTITFDTHRDANGIWRGPRSKFPLPIDSEDPENIWDKATAKVMIDRRFAITSGGLMGLVPSSTRIGDVVGVLYGGEVPYILRSCPNAPSNFQLIGECYIHGMMDGQVIEDLDNGLHKEDVFRI</sequence>
<dbReference type="PANTHER" id="PTHR24148:SF64">
    <property type="entry name" value="HETEROKARYON INCOMPATIBILITY DOMAIN-CONTAINING PROTEIN"/>
    <property type="match status" value="1"/>
</dbReference>
<dbReference type="AlphaFoldDB" id="A0A0C3CEA6"/>
<dbReference type="STRING" id="913774.A0A0C3CEA6"/>
<name>A0A0C3CEA6_OIDMZ</name>
<dbReference type="EMBL" id="KN832882">
    <property type="protein sequence ID" value="KIM97243.1"/>
    <property type="molecule type" value="Genomic_DNA"/>
</dbReference>
<accession>A0A0C3CEA6</accession>
<dbReference type="Proteomes" id="UP000054321">
    <property type="component" value="Unassembled WGS sequence"/>
</dbReference>